<keyword evidence="1" id="KW-1133">Transmembrane helix</keyword>
<evidence type="ECO:0000256" key="1">
    <source>
        <dbReference type="SAM" id="Phobius"/>
    </source>
</evidence>
<reference evidence="2" key="2">
    <citation type="submission" date="2022-06" db="UniProtKB">
        <authorList>
            <consortium name="EnsemblMetazoa"/>
        </authorList>
    </citation>
    <scope>IDENTIFICATION</scope>
</reference>
<name>A0A8R1XZ66_ONCVO</name>
<evidence type="ECO:0000313" key="2">
    <source>
        <dbReference type="EnsemblMetazoa" id="OVOC5791.1"/>
    </source>
</evidence>
<protein>
    <submittedName>
        <fullName evidence="2">Uncharacterized protein</fullName>
    </submittedName>
</protein>
<dbReference type="EnsemblMetazoa" id="OVOC5791.1">
    <property type="protein sequence ID" value="OVOC5791.1"/>
    <property type="gene ID" value="WBGene00242600"/>
</dbReference>
<keyword evidence="1" id="KW-0472">Membrane</keyword>
<dbReference type="Proteomes" id="UP000024404">
    <property type="component" value="Unassembled WGS sequence"/>
</dbReference>
<organism evidence="2 3">
    <name type="scientific">Onchocerca volvulus</name>
    <dbReference type="NCBI Taxonomy" id="6282"/>
    <lineage>
        <taxon>Eukaryota</taxon>
        <taxon>Metazoa</taxon>
        <taxon>Ecdysozoa</taxon>
        <taxon>Nematoda</taxon>
        <taxon>Chromadorea</taxon>
        <taxon>Rhabditida</taxon>
        <taxon>Spirurina</taxon>
        <taxon>Spiruromorpha</taxon>
        <taxon>Filarioidea</taxon>
        <taxon>Onchocercidae</taxon>
        <taxon>Onchocerca</taxon>
    </lineage>
</organism>
<feature type="transmembrane region" description="Helical" evidence="1">
    <location>
        <begin position="15"/>
        <end position="35"/>
    </location>
</feature>
<sequence length="85" mass="9994">MKRQLCFAACHDYCILHSSFLTYEIISILIISSILKSSSHRYEIKIKFDPYVYRGTSRRSLTIKNVRYFTWKLRLLGASPVYPAN</sequence>
<proteinExistence type="predicted"/>
<dbReference type="AlphaFoldDB" id="A0A8R1XZ66"/>
<keyword evidence="1" id="KW-0812">Transmembrane</keyword>
<accession>A0A8R1XZ66</accession>
<dbReference type="EMBL" id="CMVM020000161">
    <property type="status" value="NOT_ANNOTATED_CDS"/>
    <property type="molecule type" value="Genomic_DNA"/>
</dbReference>
<evidence type="ECO:0000313" key="3">
    <source>
        <dbReference type="Proteomes" id="UP000024404"/>
    </source>
</evidence>
<reference evidence="3" key="1">
    <citation type="submission" date="2013-10" db="EMBL/GenBank/DDBJ databases">
        <title>Genome sequencing of Onchocerca volvulus.</title>
        <authorList>
            <person name="Cotton J."/>
            <person name="Tsai J."/>
            <person name="Stanley E."/>
            <person name="Tracey A."/>
            <person name="Holroyd N."/>
            <person name="Lustigman S."/>
            <person name="Berriman M."/>
        </authorList>
    </citation>
    <scope>NUCLEOTIDE SEQUENCE</scope>
</reference>
<keyword evidence="3" id="KW-1185">Reference proteome</keyword>